<dbReference type="SUPFAM" id="SSF52540">
    <property type="entry name" value="P-loop containing nucleoside triphosphate hydrolases"/>
    <property type="match status" value="1"/>
</dbReference>
<dbReference type="InterPro" id="IPR027417">
    <property type="entry name" value="P-loop_NTPase"/>
</dbReference>
<dbReference type="InParanoid" id="A0A409YJL8"/>
<dbReference type="EMBL" id="NHTK01001087">
    <property type="protein sequence ID" value="PPR03249.1"/>
    <property type="molecule type" value="Genomic_DNA"/>
</dbReference>
<feature type="region of interest" description="Disordered" evidence="2">
    <location>
        <begin position="273"/>
        <end position="349"/>
    </location>
</feature>
<gene>
    <name evidence="4" type="ORF">CVT24_012826</name>
</gene>
<accession>A0A409YJL8</accession>
<keyword evidence="5" id="KW-1185">Reference proteome</keyword>
<comment type="caution">
    <text evidence="4">The sequence shown here is derived from an EMBL/GenBank/DDBJ whole genome shotgun (WGS) entry which is preliminary data.</text>
</comment>
<feature type="compositionally biased region" description="Low complexity" evidence="2">
    <location>
        <begin position="303"/>
        <end position="318"/>
    </location>
</feature>
<feature type="compositionally biased region" description="Basic and acidic residues" evidence="2">
    <location>
        <begin position="333"/>
        <end position="349"/>
    </location>
</feature>
<sequence length="349" mass="38852">MGPTGAGKSSFIEALAGSNSSLEKISSGQLDSFTQDVQAYQVTGIINKLYVIDTPGFADTKISEFEIVSKVQNWMKANDLTTVSRILYLNPINCTRLPRSQKAVLNTFKALTRVDTAENIIVVTTMWDSIWNEQVLNRAESNFEQLRSEIWSEYIKNGARIIKFHNTQASAIHIIDQAISTYGSNDFQFENRALEQTISYHSPFGVNLYNDLITRMEGLTSRRNVLSSDFNTALGEGNHELQAILLSQLSDVDTLLQKFQQQLNELGAPVAPRLLSQGSAPNHEPAQQPASQSLSHSHDAHTSTPSSIAMPSSSSGPSKQKDKVIRGLTRFWDSSKRQMKRFPDRGQQQ</sequence>
<protein>
    <recommendedName>
        <fullName evidence="3">AIG1-type G domain-containing protein</fullName>
    </recommendedName>
</protein>
<feature type="domain" description="AIG1-type G" evidence="3">
    <location>
        <begin position="1"/>
        <end position="170"/>
    </location>
</feature>
<evidence type="ECO:0000256" key="1">
    <source>
        <dbReference type="ARBA" id="ARBA00022741"/>
    </source>
</evidence>
<keyword evidence="1" id="KW-0547">Nucleotide-binding</keyword>
<evidence type="ECO:0000313" key="4">
    <source>
        <dbReference type="EMBL" id="PPR03249.1"/>
    </source>
</evidence>
<dbReference type="Gene3D" id="3.40.50.300">
    <property type="entry name" value="P-loop containing nucleotide triphosphate hydrolases"/>
    <property type="match status" value="1"/>
</dbReference>
<dbReference type="GO" id="GO:0005525">
    <property type="term" value="F:GTP binding"/>
    <property type="evidence" value="ECO:0007669"/>
    <property type="project" value="InterPro"/>
</dbReference>
<dbReference type="Proteomes" id="UP000284842">
    <property type="component" value="Unassembled WGS sequence"/>
</dbReference>
<dbReference type="InterPro" id="IPR006703">
    <property type="entry name" value="G_AIG1"/>
</dbReference>
<reference evidence="4 5" key="1">
    <citation type="journal article" date="2018" name="Evol. Lett.">
        <title>Horizontal gene cluster transfer increased hallucinogenic mushroom diversity.</title>
        <authorList>
            <person name="Reynolds H.T."/>
            <person name="Vijayakumar V."/>
            <person name="Gluck-Thaler E."/>
            <person name="Korotkin H.B."/>
            <person name="Matheny P.B."/>
            <person name="Slot J.C."/>
        </authorList>
    </citation>
    <scope>NUCLEOTIDE SEQUENCE [LARGE SCALE GENOMIC DNA]</scope>
    <source>
        <strain evidence="4 5">2629</strain>
    </source>
</reference>
<name>A0A409YJL8_9AGAR</name>
<evidence type="ECO:0000259" key="3">
    <source>
        <dbReference type="Pfam" id="PF04548"/>
    </source>
</evidence>
<proteinExistence type="predicted"/>
<evidence type="ECO:0000256" key="2">
    <source>
        <dbReference type="SAM" id="MobiDB-lite"/>
    </source>
</evidence>
<dbReference type="OrthoDB" id="8954335at2759"/>
<dbReference type="Pfam" id="PF04548">
    <property type="entry name" value="AIG1"/>
    <property type="match status" value="1"/>
</dbReference>
<dbReference type="AlphaFoldDB" id="A0A409YJL8"/>
<evidence type="ECO:0000313" key="5">
    <source>
        <dbReference type="Proteomes" id="UP000284842"/>
    </source>
</evidence>
<dbReference type="STRING" id="181874.A0A409YJL8"/>
<organism evidence="4 5">
    <name type="scientific">Panaeolus cyanescens</name>
    <dbReference type="NCBI Taxonomy" id="181874"/>
    <lineage>
        <taxon>Eukaryota</taxon>
        <taxon>Fungi</taxon>
        <taxon>Dikarya</taxon>
        <taxon>Basidiomycota</taxon>
        <taxon>Agaricomycotina</taxon>
        <taxon>Agaricomycetes</taxon>
        <taxon>Agaricomycetidae</taxon>
        <taxon>Agaricales</taxon>
        <taxon>Agaricineae</taxon>
        <taxon>Galeropsidaceae</taxon>
        <taxon>Panaeolus</taxon>
    </lineage>
</organism>